<dbReference type="InterPro" id="IPR036388">
    <property type="entry name" value="WH-like_DNA-bd_sf"/>
</dbReference>
<dbReference type="PROSITE" id="PS50956">
    <property type="entry name" value="HTH_ASNC_2"/>
    <property type="match status" value="1"/>
</dbReference>
<evidence type="ECO:0000256" key="2">
    <source>
        <dbReference type="ARBA" id="ARBA00023125"/>
    </source>
</evidence>
<protein>
    <submittedName>
        <fullName evidence="6">DNA-binding transcriptional regulator, Lrp family</fullName>
    </submittedName>
    <submittedName>
        <fullName evidence="5">Lrp/AsnC family transcriptional regulator</fullName>
    </submittedName>
</protein>
<dbReference type="EMBL" id="FNVN01000005">
    <property type="protein sequence ID" value="SEG62551.1"/>
    <property type="molecule type" value="Genomic_DNA"/>
</dbReference>
<dbReference type="InterPro" id="IPR011008">
    <property type="entry name" value="Dimeric_a/b-barrel"/>
</dbReference>
<gene>
    <name evidence="5" type="ORF">DV707_16790</name>
    <name evidence="6" type="ORF">SAMN04488133_2905</name>
</gene>
<dbReference type="Proteomes" id="UP000296733">
    <property type="component" value="Plasmid unnamed2"/>
</dbReference>
<evidence type="ECO:0000313" key="8">
    <source>
        <dbReference type="Proteomes" id="UP000296733"/>
    </source>
</evidence>
<sequence>MDDRDLKILLSIERLGTKNIEKISEDTQIPSSTIHYRLNRMEENGVINDDTFSVELDKLGLSITVITDVMADFSEGYQETIGEKLSNIEGVNQVYFIMGEIDFVVISHLPNRDSIEQLVNDFQDIEGINRTNSKFVVTRYKIGGNPVGDYTFNTLMEKGEFESNN</sequence>
<dbReference type="GO" id="GO:0043565">
    <property type="term" value="F:sequence-specific DNA binding"/>
    <property type="evidence" value="ECO:0007669"/>
    <property type="project" value="InterPro"/>
</dbReference>
<dbReference type="InterPro" id="IPR019887">
    <property type="entry name" value="Tscrpt_reg_AsnC/Lrp_C"/>
</dbReference>
<evidence type="ECO:0000313" key="6">
    <source>
        <dbReference type="EMBL" id="SEG62551.1"/>
    </source>
</evidence>
<keyword evidence="5" id="KW-0614">Plasmid</keyword>
<reference evidence="6 7" key="1">
    <citation type="submission" date="2016-10" db="EMBL/GenBank/DDBJ databases">
        <authorList>
            <person name="de Groot N.N."/>
        </authorList>
    </citation>
    <scope>NUCLEOTIDE SEQUENCE [LARGE SCALE GENOMIC DNA]</scope>
    <source>
        <strain evidence="6 7">CGMCC 1.10331</strain>
    </source>
</reference>
<dbReference type="EMBL" id="CP031313">
    <property type="protein sequence ID" value="QCC49400.1"/>
    <property type="molecule type" value="Genomic_DNA"/>
</dbReference>
<evidence type="ECO:0000256" key="1">
    <source>
        <dbReference type="ARBA" id="ARBA00023015"/>
    </source>
</evidence>
<dbReference type="SUPFAM" id="SSF54909">
    <property type="entry name" value="Dimeric alpha+beta barrel"/>
    <property type="match status" value="1"/>
</dbReference>
<feature type="domain" description="HTH asnC-type" evidence="4">
    <location>
        <begin position="1"/>
        <end position="62"/>
    </location>
</feature>
<dbReference type="InterPro" id="IPR019888">
    <property type="entry name" value="Tscrpt_reg_AsnC-like"/>
</dbReference>
<evidence type="ECO:0000256" key="3">
    <source>
        <dbReference type="ARBA" id="ARBA00023163"/>
    </source>
</evidence>
<keyword evidence="3" id="KW-0804">Transcription</keyword>
<evidence type="ECO:0000313" key="7">
    <source>
        <dbReference type="Proteomes" id="UP000236740"/>
    </source>
</evidence>
<dbReference type="Gene3D" id="3.30.70.920">
    <property type="match status" value="1"/>
</dbReference>
<dbReference type="SUPFAM" id="SSF46785">
    <property type="entry name" value="Winged helix' DNA-binding domain"/>
    <property type="match status" value="1"/>
</dbReference>
<reference evidence="5 8" key="2">
    <citation type="journal article" date="2019" name="Nat. Commun.">
        <title>A new type of DNA phosphorothioation-based antiviral system in archaea.</title>
        <authorList>
            <person name="Xiong L."/>
            <person name="Liu S."/>
            <person name="Chen S."/>
            <person name="Xiao Y."/>
            <person name="Zhu B."/>
            <person name="Gao Y."/>
            <person name="Zhang Y."/>
            <person name="Chen B."/>
            <person name="Luo J."/>
            <person name="Deng Z."/>
            <person name="Chen X."/>
            <person name="Wang L."/>
            <person name="Chen S."/>
        </authorList>
    </citation>
    <scope>NUCLEOTIDE SEQUENCE [LARGE SCALE GENOMIC DNA]</scope>
    <source>
        <strain evidence="5 8">CGMCC 1.10331</strain>
        <plasmid evidence="5 8">unnamed2</plasmid>
    </source>
</reference>
<dbReference type="InterPro" id="IPR011991">
    <property type="entry name" value="ArsR-like_HTH"/>
</dbReference>
<keyword evidence="7" id="KW-1185">Reference proteome</keyword>
<dbReference type="InterPro" id="IPR036390">
    <property type="entry name" value="WH_DNA-bd_sf"/>
</dbReference>
<name>A0A1H6BPC8_9EURY</name>
<dbReference type="AlphaFoldDB" id="A0A1H6BPC8"/>
<dbReference type="InterPro" id="IPR000485">
    <property type="entry name" value="AsnC-type_HTH_dom"/>
</dbReference>
<dbReference type="GO" id="GO:0005829">
    <property type="term" value="C:cytosol"/>
    <property type="evidence" value="ECO:0007669"/>
    <property type="project" value="TreeGrafter"/>
</dbReference>
<dbReference type="OrthoDB" id="183514at2157"/>
<proteinExistence type="predicted"/>
<organism evidence="6 7">
    <name type="scientific">Halobellus limi</name>
    <dbReference type="NCBI Taxonomy" id="699433"/>
    <lineage>
        <taxon>Archaea</taxon>
        <taxon>Methanobacteriati</taxon>
        <taxon>Methanobacteriota</taxon>
        <taxon>Stenosarchaea group</taxon>
        <taxon>Halobacteria</taxon>
        <taxon>Halobacteriales</taxon>
        <taxon>Haloferacaceae</taxon>
        <taxon>Halobellus</taxon>
    </lineage>
</organism>
<dbReference type="Pfam" id="PF01037">
    <property type="entry name" value="AsnC_trans_reg"/>
    <property type="match status" value="1"/>
</dbReference>
<dbReference type="CDD" id="cd00090">
    <property type="entry name" value="HTH_ARSR"/>
    <property type="match status" value="1"/>
</dbReference>
<dbReference type="GeneID" id="39859779"/>
<dbReference type="KEGG" id="hlm:DV707_16790"/>
<dbReference type="Proteomes" id="UP000236740">
    <property type="component" value="Unassembled WGS sequence"/>
</dbReference>
<keyword evidence="1" id="KW-0805">Transcription regulation</keyword>
<evidence type="ECO:0000259" key="4">
    <source>
        <dbReference type="PROSITE" id="PS50956"/>
    </source>
</evidence>
<dbReference type="GO" id="GO:0043200">
    <property type="term" value="P:response to amino acid"/>
    <property type="evidence" value="ECO:0007669"/>
    <property type="project" value="TreeGrafter"/>
</dbReference>
<dbReference type="Pfam" id="PF13412">
    <property type="entry name" value="HTH_24"/>
    <property type="match status" value="1"/>
</dbReference>
<dbReference type="PANTHER" id="PTHR30154">
    <property type="entry name" value="LEUCINE-RESPONSIVE REGULATORY PROTEIN"/>
    <property type="match status" value="1"/>
</dbReference>
<accession>A0A1H6BPC8</accession>
<evidence type="ECO:0000313" key="5">
    <source>
        <dbReference type="EMBL" id="QCC49400.1"/>
    </source>
</evidence>
<dbReference type="PANTHER" id="PTHR30154:SF34">
    <property type="entry name" value="TRANSCRIPTIONAL REGULATOR AZLB"/>
    <property type="match status" value="1"/>
</dbReference>
<keyword evidence="2 6" id="KW-0238">DNA-binding</keyword>
<dbReference type="RefSeq" id="WP_103992580.1">
    <property type="nucleotide sequence ID" value="NZ_CP031313.1"/>
</dbReference>
<dbReference type="Gene3D" id="1.10.10.10">
    <property type="entry name" value="Winged helix-like DNA-binding domain superfamily/Winged helix DNA-binding domain"/>
    <property type="match status" value="1"/>
</dbReference>
<geneLocation type="plasmid" evidence="5">
    <name>unnamed2</name>
</geneLocation>
<dbReference type="SMART" id="SM00344">
    <property type="entry name" value="HTH_ASNC"/>
    <property type="match status" value="1"/>
</dbReference>